<keyword evidence="1" id="KW-0472">Membrane</keyword>
<organism evidence="2 3">
    <name type="scientific">Psychrosphaera saromensis</name>
    <dbReference type="NCBI Taxonomy" id="716813"/>
    <lineage>
        <taxon>Bacteria</taxon>
        <taxon>Pseudomonadati</taxon>
        <taxon>Pseudomonadota</taxon>
        <taxon>Gammaproteobacteria</taxon>
        <taxon>Alteromonadales</taxon>
        <taxon>Pseudoalteromonadaceae</taxon>
        <taxon>Psychrosphaera</taxon>
    </lineage>
</organism>
<name>A0A2S7UUB7_9GAMM</name>
<keyword evidence="1" id="KW-0812">Transmembrane</keyword>
<feature type="transmembrane region" description="Helical" evidence="1">
    <location>
        <begin position="275"/>
        <end position="299"/>
    </location>
</feature>
<protein>
    <submittedName>
        <fullName evidence="2">General glycosylation pathway protein</fullName>
    </submittedName>
</protein>
<reference evidence="2 3" key="1">
    <citation type="submission" date="2016-12" db="EMBL/GenBank/DDBJ databases">
        <title>Diversity of luminous bacteria.</title>
        <authorList>
            <person name="Yoshizawa S."/>
            <person name="Kogure K."/>
        </authorList>
    </citation>
    <scope>NUCLEOTIDE SEQUENCE [LARGE SCALE GENOMIC DNA]</scope>
    <source>
        <strain evidence="2 3">SA4-48</strain>
    </source>
</reference>
<evidence type="ECO:0000256" key="1">
    <source>
        <dbReference type="SAM" id="Phobius"/>
    </source>
</evidence>
<dbReference type="InterPro" id="IPR029151">
    <property type="entry name" value="Sensor-like_sf"/>
</dbReference>
<comment type="caution">
    <text evidence="2">The sequence shown here is derived from an EMBL/GenBank/DDBJ whole genome shotgun (WGS) entry which is preliminary data.</text>
</comment>
<gene>
    <name evidence="2" type="ORF">BTO11_06350</name>
</gene>
<dbReference type="AlphaFoldDB" id="A0A2S7UUB7"/>
<dbReference type="OrthoDB" id="5611555at2"/>
<dbReference type="RefSeq" id="WP_105051806.1">
    <property type="nucleotide sequence ID" value="NZ_BMYG01000003.1"/>
</dbReference>
<keyword evidence="1" id="KW-1133">Transmembrane helix</keyword>
<dbReference type="Proteomes" id="UP000239007">
    <property type="component" value="Unassembled WGS sequence"/>
</dbReference>
<feature type="transmembrane region" description="Helical" evidence="1">
    <location>
        <begin position="206"/>
        <end position="225"/>
    </location>
</feature>
<evidence type="ECO:0000313" key="3">
    <source>
        <dbReference type="Proteomes" id="UP000239007"/>
    </source>
</evidence>
<dbReference type="Gene3D" id="3.30.450.20">
    <property type="entry name" value="PAS domain"/>
    <property type="match status" value="1"/>
</dbReference>
<accession>A0A2S7UUB7</accession>
<sequence length="317" mass="35094">MNYISVIERYQDYKNPIHELMASIMAGAFDEAFFTDEDTLVKSMKWLRRNYPFVELMFTLDSKGVQLSPNISTKSLSDKTFGLGKGIDRSYRPYFIKANESDGIGVTEPYLSTSSHNLCISAALKHVNKEGEVVGILVLDIDLSHAIEFLMGDNKRKRFQPFFISVYSCIVVGLFFIVGILLYSAGNEIVGLLLDPSTEGLQSKPFGIIIFLTLALAIFDLGKTTMEEEVLMQKDIFRHSSTRRTITRFMATILIAISIEALLLMFKSVLGSPQYLVNAVAMMAASAGLLVGLGIYVYLGAKAEVLLKGNMTDKGSA</sequence>
<dbReference type="CDD" id="cd18773">
    <property type="entry name" value="PDC1_HK_sensor"/>
    <property type="match status" value="1"/>
</dbReference>
<proteinExistence type="predicted"/>
<dbReference type="SUPFAM" id="SSF103190">
    <property type="entry name" value="Sensory domain-like"/>
    <property type="match status" value="1"/>
</dbReference>
<evidence type="ECO:0000313" key="2">
    <source>
        <dbReference type="EMBL" id="PQJ53325.1"/>
    </source>
</evidence>
<feature type="transmembrane region" description="Helical" evidence="1">
    <location>
        <begin position="246"/>
        <end position="269"/>
    </location>
</feature>
<dbReference type="EMBL" id="MSCH01000003">
    <property type="protein sequence ID" value="PQJ53325.1"/>
    <property type="molecule type" value="Genomic_DNA"/>
</dbReference>
<feature type="transmembrane region" description="Helical" evidence="1">
    <location>
        <begin position="162"/>
        <end position="186"/>
    </location>
</feature>
<keyword evidence="3" id="KW-1185">Reference proteome</keyword>